<protein>
    <submittedName>
        <fullName evidence="1">Uncharacterized protein</fullName>
    </submittedName>
</protein>
<dbReference type="Proteomes" id="UP001260959">
    <property type="component" value="Unassembled WGS sequence"/>
</dbReference>
<reference evidence="1 2" key="1">
    <citation type="submission" date="2023-08" db="EMBL/GenBank/DDBJ databases">
        <authorList>
            <person name="Maltman C."/>
        </authorList>
    </citation>
    <scope>NUCLEOTIDE SEQUENCE [LARGE SCALE GENOMIC DNA]</scope>
    <source>
        <strain evidence="1 2">ES2</strain>
    </source>
</reference>
<sequence length="42" mass="5016">MSDSRRILTLAGCLPVLSKIEKRWNMEHYQQITDRKQLNDAR</sequence>
<keyword evidence="2" id="KW-1185">Reference proteome</keyword>
<name>A0ABU1E7M3_9FLAO</name>
<evidence type="ECO:0000313" key="1">
    <source>
        <dbReference type="EMBL" id="MDR4953605.1"/>
    </source>
</evidence>
<organism evidence="1 2">
    <name type="scientific">Chryseobacterium metallicongregator</name>
    <dbReference type="NCBI Taxonomy" id="3073042"/>
    <lineage>
        <taxon>Bacteria</taxon>
        <taxon>Pseudomonadati</taxon>
        <taxon>Bacteroidota</taxon>
        <taxon>Flavobacteriia</taxon>
        <taxon>Flavobacteriales</taxon>
        <taxon>Weeksellaceae</taxon>
        <taxon>Chryseobacterium group</taxon>
        <taxon>Chryseobacterium</taxon>
    </lineage>
</organism>
<dbReference type="RefSeq" id="WP_309522605.1">
    <property type="nucleotide sequence ID" value="NZ_JAVIXS010000015.1"/>
</dbReference>
<gene>
    <name evidence="1" type="ORF">REB14_15610</name>
</gene>
<proteinExistence type="predicted"/>
<dbReference type="EMBL" id="JAVIXS010000015">
    <property type="protein sequence ID" value="MDR4953605.1"/>
    <property type="molecule type" value="Genomic_DNA"/>
</dbReference>
<comment type="caution">
    <text evidence="1">The sequence shown here is derived from an EMBL/GenBank/DDBJ whole genome shotgun (WGS) entry which is preliminary data.</text>
</comment>
<evidence type="ECO:0000313" key="2">
    <source>
        <dbReference type="Proteomes" id="UP001260959"/>
    </source>
</evidence>
<accession>A0ABU1E7M3</accession>